<organism evidence="2 3">
    <name type="scientific">Canna indica</name>
    <name type="common">Indian-shot</name>
    <dbReference type="NCBI Taxonomy" id="4628"/>
    <lineage>
        <taxon>Eukaryota</taxon>
        <taxon>Viridiplantae</taxon>
        <taxon>Streptophyta</taxon>
        <taxon>Embryophyta</taxon>
        <taxon>Tracheophyta</taxon>
        <taxon>Spermatophyta</taxon>
        <taxon>Magnoliopsida</taxon>
        <taxon>Liliopsida</taxon>
        <taxon>Zingiberales</taxon>
        <taxon>Cannaceae</taxon>
        <taxon>Canna</taxon>
    </lineage>
</organism>
<dbReference type="AlphaFoldDB" id="A0AAQ3KVJ3"/>
<evidence type="ECO:0000313" key="2">
    <source>
        <dbReference type="EMBL" id="WOL12527.1"/>
    </source>
</evidence>
<sequence>MASISVSTPLKPSFLSPPTSSTLAPKPFVHSRSSSICFKSPSMPFRIRARVCSSSDAADAEGVEAADEVAGVLLHEIGSGNRAVVDSDPAIAANDLDSDRRGRWHEEKREIWEEIPKRNYNTGPTKTGC</sequence>
<dbReference type="EMBL" id="CP136895">
    <property type="protein sequence ID" value="WOL12527.1"/>
    <property type="molecule type" value="Genomic_DNA"/>
</dbReference>
<gene>
    <name evidence="2" type="ORF">Cni_G21294</name>
</gene>
<evidence type="ECO:0000313" key="3">
    <source>
        <dbReference type="Proteomes" id="UP001327560"/>
    </source>
</evidence>
<keyword evidence="3" id="KW-1185">Reference proteome</keyword>
<feature type="region of interest" description="Disordered" evidence="1">
    <location>
        <begin position="1"/>
        <end position="26"/>
    </location>
</feature>
<accession>A0AAQ3KVJ3</accession>
<evidence type="ECO:0000256" key="1">
    <source>
        <dbReference type="SAM" id="MobiDB-lite"/>
    </source>
</evidence>
<reference evidence="2 3" key="1">
    <citation type="submission" date="2023-10" db="EMBL/GenBank/DDBJ databases">
        <title>Chromosome-scale genome assembly provides insights into flower coloration mechanisms of Canna indica.</title>
        <authorList>
            <person name="Li C."/>
        </authorList>
    </citation>
    <scope>NUCLEOTIDE SEQUENCE [LARGE SCALE GENOMIC DNA]</scope>
    <source>
        <tissue evidence="2">Flower</tissue>
    </source>
</reference>
<protein>
    <submittedName>
        <fullName evidence="2">Uncharacterized protein</fullName>
    </submittedName>
</protein>
<dbReference type="Proteomes" id="UP001327560">
    <property type="component" value="Chromosome 6"/>
</dbReference>
<feature type="compositionally biased region" description="Low complexity" evidence="1">
    <location>
        <begin position="7"/>
        <end position="26"/>
    </location>
</feature>
<name>A0AAQ3KVJ3_9LILI</name>
<proteinExistence type="predicted"/>